<dbReference type="InterPro" id="IPR026444">
    <property type="entry name" value="Secre_tail"/>
</dbReference>
<name>A0A4Q5L805_9BACT</name>
<feature type="domain" description="Secretion system C-terminal sorting" evidence="2">
    <location>
        <begin position="333"/>
        <end position="398"/>
    </location>
</feature>
<dbReference type="EMBL" id="SEWE01000045">
    <property type="protein sequence ID" value="RYU77722.1"/>
    <property type="molecule type" value="Genomic_DNA"/>
</dbReference>
<dbReference type="Pfam" id="PF18962">
    <property type="entry name" value="Por_Secre_tail"/>
    <property type="match status" value="1"/>
</dbReference>
<reference evidence="3 4" key="1">
    <citation type="submission" date="2019-02" db="EMBL/GenBank/DDBJ databases">
        <title>Bacterial novel species isolated from soil.</title>
        <authorList>
            <person name="Jung H.-Y."/>
        </authorList>
    </citation>
    <scope>NUCLEOTIDE SEQUENCE [LARGE SCALE GENOMIC DNA]</scope>
    <source>
        <strain evidence="3 4">1-3-3-3</strain>
    </source>
</reference>
<organism evidence="3 4">
    <name type="scientific">Hymenobacter persicinus</name>
    <dbReference type="NCBI Taxonomy" id="2025506"/>
    <lineage>
        <taxon>Bacteria</taxon>
        <taxon>Pseudomonadati</taxon>
        <taxon>Bacteroidota</taxon>
        <taxon>Cytophagia</taxon>
        <taxon>Cytophagales</taxon>
        <taxon>Hymenobacteraceae</taxon>
        <taxon>Hymenobacter</taxon>
    </lineage>
</organism>
<keyword evidence="1" id="KW-0732">Signal</keyword>
<dbReference type="NCBIfam" id="TIGR04183">
    <property type="entry name" value="Por_Secre_tail"/>
    <property type="match status" value="1"/>
</dbReference>
<dbReference type="AlphaFoldDB" id="A0A4Q5L805"/>
<dbReference type="OrthoDB" id="1490051at2"/>
<proteinExistence type="predicted"/>
<gene>
    <name evidence="3" type="ORF">EWM57_17180</name>
</gene>
<keyword evidence="4" id="KW-1185">Reference proteome</keyword>
<dbReference type="InterPro" id="IPR013783">
    <property type="entry name" value="Ig-like_fold"/>
</dbReference>
<accession>A0A4Q5L805</accession>
<comment type="caution">
    <text evidence="3">The sequence shown here is derived from an EMBL/GenBank/DDBJ whole genome shotgun (WGS) entry which is preliminary data.</text>
</comment>
<feature type="signal peptide" evidence="1">
    <location>
        <begin position="1"/>
        <end position="26"/>
    </location>
</feature>
<evidence type="ECO:0000313" key="4">
    <source>
        <dbReference type="Proteomes" id="UP000294155"/>
    </source>
</evidence>
<feature type="chain" id="PRO_5020245720" evidence="1">
    <location>
        <begin position="27"/>
        <end position="402"/>
    </location>
</feature>
<protein>
    <submittedName>
        <fullName evidence="3">T9SS type A sorting domain-containing protein</fullName>
    </submittedName>
</protein>
<evidence type="ECO:0000313" key="3">
    <source>
        <dbReference type="EMBL" id="RYU77722.1"/>
    </source>
</evidence>
<evidence type="ECO:0000259" key="2">
    <source>
        <dbReference type="Pfam" id="PF18962"/>
    </source>
</evidence>
<dbReference type="Gene3D" id="2.60.40.10">
    <property type="entry name" value="Immunoglobulins"/>
    <property type="match status" value="1"/>
</dbReference>
<dbReference type="Proteomes" id="UP000294155">
    <property type="component" value="Unassembled WGS sequence"/>
</dbReference>
<evidence type="ECO:0000256" key="1">
    <source>
        <dbReference type="SAM" id="SignalP"/>
    </source>
</evidence>
<sequence>MKKPTATRLLPVVLLFPVALSYTADAQTAVQNFDGANTNNDTSLGYRGTPTIRSGAAVSPATNAGSNYSYSGTSSWGITNSTQRLDFRQRTFATGSTGNYIQFRVAAWGLAAGAGLDGDDVVDLFVSIDGGVTYTNKLRVTGKTNGQGNAFWYFGSSTTPNTLAYASSANPTSYGSSTTGTQNFNNGSFDFFRLTLPAGVQTVQFYIVANTTAADELWTIDDVTVGSSAPLPVELTAFEALRQNNAVLLKWATASEKNNDRFSVERSADGKDFKAIATVRGSGSTTKTTSYSVTDKEPLTGLNYYRLRQIDTEGQFSYSPVRVVQVGAAAFAYPSPATNRLNVPVALASSAYRVVNSVGQTVLRGVVPASGVVEVSKLPTGSYFLQIGEGKDQVTQRFLRKD</sequence>